<organism evidence="1 2">
    <name type="scientific">Candidatus Uhrbacteria bacterium GW2011_GWF2_44_350</name>
    <dbReference type="NCBI Taxonomy" id="1619000"/>
    <lineage>
        <taxon>Bacteria</taxon>
        <taxon>Candidatus Uhriibacteriota</taxon>
    </lineage>
</organism>
<reference evidence="1 2" key="1">
    <citation type="journal article" date="2015" name="Nature">
        <title>rRNA introns, odd ribosomes, and small enigmatic genomes across a large radiation of phyla.</title>
        <authorList>
            <person name="Brown C.T."/>
            <person name="Hug L.A."/>
            <person name="Thomas B.C."/>
            <person name="Sharon I."/>
            <person name="Castelle C.J."/>
            <person name="Singh A."/>
            <person name="Wilkins M.J."/>
            <person name="Williams K.H."/>
            <person name="Banfield J.F."/>
        </authorList>
    </citation>
    <scope>NUCLEOTIDE SEQUENCE [LARGE SCALE GENOMIC DNA]</scope>
</reference>
<dbReference type="EMBL" id="LCJB01000025">
    <property type="protein sequence ID" value="KKT70459.1"/>
    <property type="molecule type" value="Genomic_DNA"/>
</dbReference>
<dbReference type="PANTHER" id="PTHR34047:SF8">
    <property type="entry name" value="PROTEIN YKFC"/>
    <property type="match status" value="1"/>
</dbReference>
<gene>
    <name evidence="1" type="ORF">UW63_C0025G0006</name>
</gene>
<proteinExistence type="predicted"/>
<dbReference type="PANTHER" id="PTHR34047">
    <property type="entry name" value="NUCLEAR INTRON MATURASE 1, MITOCHONDRIAL-RELATED"/>
    <property type="match status" value="1"/>
</dbReference>
<name>A0A0G1MEU3_9BACT</name>
<dbReference type="GO" id="GO:0003964">
    <property type="term" value="F:RNA-directed DNA polymerase activity"/>
    <property type="evidence" value="ECO:0007669"/>
    <property type="project" value="UniProtKB-KW"/>
</dbReference>
<keyword evidence="1" id="KW-0695">RNA-directed DNA polymerase</keyword>
<keyword evidence="1" id="KW-0808">Transferase</keyword>
<accession>A0A0G1MEU3</accession>
<protein>
    <submittedName>
        <fullName evidence="1">Reverse transcriptase (RNA-dependent DNA polymerase)</fullName>
    </submittedName>
</protein>
<keyword evidence="1" id="KW-0548">Nucleotidyltransferase</keyword>
<dbReference type="Proteomes" id="UP000034154">
    <property type="component" value="Unassembled WGS sequence"/>
</dbReference>
<dbReference type="InterPro" id="IPR043502">
    <property type="entry name" value="DNA/RNA_pol_sf"/>
</dbReference>
<evidence type="ECO:0000313" key="1">
    <source>
        <dbReference type="EMBL" id="KKT70459.1"/>
    </source>
</evidence>
<dbReference type="SUPFAM" id="SSF56672">
    <property type="entry name" value="DNA/RNA polymerases"/>
    <property type="match status" value="1"/>
</dbReference>
<evidence type="ECO:0000313" key="2">
    <source>
        <dbReference type="Proteomes" id="UP000034154"/>
    </source>
</evidence>
<dbReference type="AlphaFoldDB" id="A0A0G1MEU3"/>
<dbReference type="InterPro" id="IPR051083">
    <property type="entry name" value="GrpII_Intron_Splice-Mob/Def"/>
</dbReference>
<sequence>MFDRIISLENLFSAWYEFRCGKRNRSDVQKFEQNLEDNIFAIHEDLKNGNYHHADYHRFHVFDPKHRIIHKAIVRDRLVHHAVYRVLLPIFEKGFIFDSYSCRIGKGTHAAVRRLEKIARQVSKNYSSSCFALKFDIKKFFDSVDHEILLDALRRKVTNTKTLELLSEIVGSFQVEIVPALRPGSEPFGFSEASNPRGGARRNRQIARFADWKFNLTVVC</sequence>
<comment type="caution">
    <text evidence="1">The sequence shown here is derived from an EMBL/GenBank/DDBJ whole genome shotgun (WGS) entry which is preliminary data.</text>
</comment>